<accession>A0A2P2M3U6</accession>
<reference evidence="1" key="1">
    <citation type="submission" date="2018-02" db="EMBL/GenBank/DDBJ databases">
        <title>Rhizophora mucronata_Transcriptome.</title>
        <authorList>
            <person name="Meera S.P."/>
            <person name="Sreeshan A."/>
            <person name="Augustine A."/>
        </authorList>
    </citation>
    <scope>NUCLEOTIDE SEQUENCE</scope>
    <source>
        <tissue evidence="1">Leaf</tissue>
    </source>
</reference>
<name>A0A2P2M3U6_RHIMU</name>
<protein>
    <submittedName>
        <fullName evidence="1">Uncharacterized protein</fullName>
    </submittedName>
</protein>
<dbReference type="AlphaFoldDB" id="A0A2P2M3U6"/>
<evidence type="ECO:0000313" key="1">
    <source>
        <dbReference type="EMBL" id="MBX24887.1"/>
    </source>
</evidence>
<organism evidence="1">
    <name type="scientific">Rhizophora mucronata</name>
    <name type="common">Asiatic mangrove</name>
    <dbReference type="NCBI Taxonomy" id="61149"/>
    <lineage>
        <taxon>Eukaryota</taxon>
        <taxon>Viridiplantae</taxon>
        <taxon>Streptophyta</taxon>
        <taxon>Embryophyta</taxon>
        <taxon>Tracheophyta</taxon>
        <taxon>Spermatophyta</taxon>
        <taxon>Magnoliopsida</taxon>
        <taxon>eudicotyledons</taxon>
        <taxon>Gunneridae</taxon>
        <taxon>Pentapetalae</taxon>
        <taxon>rosids</taxon>
        <taxon>fabids</taxon>
        <taxon>Malpighiales</taxon>
        <taxon>Rhizophoraceae</taxon>
        <taxon>Rhizophora</taxon>
    </lineage>
</organism>
<sequence length="84" mass="9727">MTNWPSRGTICCPLYALETPGRWSLSTNDMYYTNQFYFLLNEYSSNKSIDNCHRYDAEPFKCGSSRNFEYSGRSRAFSAILPSP</sequence>
<dbReference type="EMBL" id="GGEC01044403">
    <property type="protein sequence ID" value="MBX24887.1"/>
    <property type="molecule type" value="Transcribed_RNA"/>
</dbReference>
<proteinExistence type="predicted"/>